<dbReference type="InterPro" id="IPR019734">
    <property type="entry name" value="TPR_rpt"/>
</dbReference>
<feature type="compositionally biased region" description="Polar residues" evidence="4">
    <location>
        <begin position="672"/>
        <end position="683"/>
    </location>
</feature>
<dbReference type="STRING" id="9365.ENSEEUP00000011135"/>
<name>A0A1S3A3W6_ERIEU</name>
<dbReference type="SUPFAM" id="SSF48452">
    <property type="entry name" value="TPR-like"/>
    <property type="match status" value="2"/>
</dbReference>
<dbReference type="PANTHER" id="PTHR45153:SF1">
    <property type="entry name" value="TETRATRICOPEPTIDE REPEAT PROTEIN 16"/>
    <property type="match status" value="1"/>
</dbReference>
<feature type="region of interest" description="Disordered" evidence="4">
    <location>
        <begin position="553"/>
        <end position="578"/>
    </location>
</feature>
<sequence>MADSEEDAVTLDEDHLGPIPKPWVISSPVDTLEKIFGSSKVFQIIELKPKVVTLTVPLKVGEYYTQGQQCLEQEDWETAVLFFSRALHLDSNLVDFYALRAEAYLQLCDFSSAAQNLRRAFSFQPDKTSYLERLGLVLSLQGQCLFEQCAFLDALNVFLQATEIQPDKPCFRYRCMACLLALKRHHDCLAFTIKEVRRDTTNPDVYILRARLYNFFQKPSLCYQDLHKALLLDPKHLQAKKLLKKMVEQSQKARWEAGILAVQGKLQHALQRINCAIDNNPLDPSFFLFRGTLYRRLQEFDTATEDFLKALDMVPESQEYIVQQTQRQLLLAYNDFAVHCYKQGAYQESVLLLNKVLKDEQHEKGLYINRGDCFFQLGNLAFAEADYKQALALSPQDEGANLRMGLLQEKLGLCEKRSRKFDRAESHFSMAIQHNPQKVQYYLYRAKIRQLLQNFFGARQDVATVLLLDPKNPKLLPLLSVLFPGMTVEAVRNSQVGRLAMLQLKRRIESNLQTNIPYSIMGQFRQRELERQKARAMWQRELPLSEALRESSFQTIQEKPAQPQQEEKPTPDPKKVMSLSESYLGKTSSLSLLGYRTTGSSDTETSSTCQEYRSPSTTTGTLSESSLLETHSSDLWYNWENSRSRKSTQNQSQSSSKIEAALDKSQRLSRTEAPQGQKQNSIRTELAWDHRKKCIRTVFTQDQREKPRRTQVALRHRLKHTRAESAREQRPSKTEVSQGLSKKPNLETAQSPRQKQKTKATQHPRGRHKFRKAKLSQGLSWGLIRSSSKTKSFYTPNWSPSNAELSQDDDQWPSQAVPAQDSTQSTLPSLSKTEVDWKPHPSLHRSLATHDQNSSPQNTKAGQDSRSNSNTAL</sequence>
<evidence type="ECO:0000256" key="4">
    <source>
        <dbReference type="SAM" id="MobiDB-lite"/>
    </source>
</evidence>
<protein>
    <submittedName>
        <fullName evidence="6">Tetratricopeptide repeat protein 16 isoform X1</fullName>
    </submittedName>
</protein>
<dbReference type="FunCoup" id="A0A1S3A3W6">
    <property type="interactions" value="72"/>
</dbReference>
<feature type="region of interest" description="Disordered" evidence="4">
    <location>
        <begin position="790"/>
        <end position="873"/>
    </location>
</feature>
<dbReference type="RefSeq" id="XP_007528937.1">
    <property type="nucleotide sequence ID" value="XM_007528875.2"/>
</dbReference>
<evidence type="ECO:0000256" key="1">
    <source>
        <dbReference type="ARBA" id="ARBA00022737"/>
    </source>
</evidence>
<evidence type="ECO:0000313" key="6">
    <source>
        <dbReference type="RefSeq" id="XP_007528937.1"/>
    </source>
</evidence>
<feature type="compositionally biased region" description="Low complexity" evidence="4">
    <location>
        <begin position="597"/>
        <end position="627"/>
    </location>
</feature>
<feature type="compositionally biased region" description="Basic residues" evidence="4">
    <location>
        <begin position="754"/>
        <end position="774"/>
    </location>
</feature>
<evidence type="ECO:0000313" key="5">
    <source>
        <dbReference type="Proteomes" id="UP001652624"/>
    </source>
</evidence>
<proteinExistence type="predicted"/>
<evidence type="ECO:0000256" key="2">
    <source>
        <dbReference type="ARBA" id="ARBA00022803"/>
    </source>
</evidence>
<feature type="compositionally biased region" description="Polar residues" evidence="4">
    <location>
        <begin position="790"/>
        <end position="805"/>
    </location>
</feature>
<dbReference type="SMART" id="SM00028">
    <property type="entry name" value="TPR"/>
    <property type="match status" value="8"/>
</dbReference>
<feature type="repeat" description="TPR" evidence="3">
    <location>
        <begin position="364"/>
        <end position="397"/>
    </location>
</feature>
<dbReference type="CTD" id="158248"/>
<feature type="compositionally biased region" description="Polar residues" evidence="4">
    <location>
        <begin position="820"/>
        <end position="832"/>
    </location>
</feature>
<dbReference type="AlphaFoldDB" id="A0A1S3A3W6"/>
<accession>A0A1S3A3W6</accession>
<dbReference type="PROSITE" id="PS50005">
    <property type="entry name" value="TPR"/>
    <property type="match status" value="3"/>
</dbReference>
<dbReference type="InterPro" id="IPR011990">
    <property type="entry name" value="TPR-like_helical_dom_sf"/>
</dbReference>
<feature type="region of interest" description="Disordered" evidence="4">
    <location>
        <begin position="594"/>
        <end position="627"/>
    </location>
</feature>
<dbReference type="GeneID" id="103118666"/>
<dbReference type="Proteomes" id="UP001652624">
    <property type="component" value="Chromosome 10"/>
</dbReference>
<feature type="compositionally biased region" description="Basic residues" evidence="4">
    <location>
        <begin position="706"/>
        <end position="720"/>
    </location>
</feature>
<organism evidence="5 6">
    <name type="scientific">Erinaceus europaeus</name>
    <name type="common">Western European hedgehog</name>
    <dbReference type="NCBI Taxonomy" id="9365"/>
    <lineage>
        <taxon>Eukaryota</taxon>
        <taxon>Metazoa</taxon>
        <taxon>Chordata</taxon>
        <taxon>Craniata</taxon>
        <taxon>Vertebrata</taxon>
        <taxon>Euteleostomi</taxon>
        <taxon>Mammalia</taxon>
        <taxon>Eutheria</taxon>
        <taxon>Laurasiatheria</taxon>
        <taxon>Eulipotyphla</taxon>
        <taxon>Erinaceidae</taxon>
        <taxon>Erinaceinae</taxon>
        <taxon>Erinaceus</taxon>
    </lineage>
</organism>
<feature type="repeat" description="TPR" evidence="3">
    <location>
        <begin position="94"/>
        <end position="127"/>
    </location>
</feature>
<keyword evidence="5" id="KW-1185">Reference proteome</keyword>
<reference evidence="6" key="1">
    <citation type="submission" date="2025-08" db="UniProtKB">
        <authorList>
            <consortium name="RefSeq"/>
        </authorList>
    </citation>
    <scope>IDENTIFICATION</scope>
</reference>
<keyword evidence="2 3" id="KW-0802">TPR repeat</keyword>
<feature type="region of interest" description="Disordered" evidence="4">
    <location>
        <begin position="642"/>
        <end position="684"/>
    </location>
</feature>
<gene>
    <name evidence="6" type="primary">TTC16</name>
</gene>
<feature type="repeat" description="TPR" evidence="3">
    <location>
        <begin position="284"/>
        <end position="317"/>
    </location>
</feature>
<dbReference type="OrthoDB" id="1926212at2759"/>
<feature type="compositionally biased region" description="Polar residues" evidence="4">
    <location>
        <begin position="849"/>
        <end position="873"/>
    </location>
</feature>
<feature type="compositionally biased region" description="Basic and acidic residues" evidence="4">
    <location>
        <begin position="565"/>
        <end position="575"/>
    </location>
</feature>
<feature type="region of interest" description="Disordered" evidence="4">
    <location>
        <begin position="699"/>
        <end position="776"/>
    </location>
</feature>
<dbReference type="Pfam" id="PF07719">
    <property type="entry name" value="TPR_2"/>
    <property type="match status" value="1"/>
</dbReference>
<keyword evidence="1" id="KW-0677">Repeat</keyword>
<dbReference type="eggNOG" id="KOG1124">
    <property type="taxonomic scope" value="Eukaryota"/>
</dbReference>
<feature type="compositionally biased region" description="Low complexity" evidence="4">
    <location>
        <begin position="647"/>
        <end position="657"/>
    </location>
</feature>
<feature type="compositionally biased region" description="Basic and acidic residues" evidence="4">
    <location>
        <begin position="721"/>
        <end position="733"/>
    </location>
</feature>
<evidence type="ECO:0000256" key="3">
    <source>
        <dbReference type="PROSITE-ProRule" id="PRU00339"/>
    </source>
</evidence>
<feature type="compositionally biased region" description="Basic and acidic residues" evidence="4">
    <location>
        <begin position="660"/>
        <end position="670"/>
    </location>
</feature>
<dbReference type="InParanoid" id="A0A1S3A3W6"/>
<dbReference type="InterPro" id="IPR013105">
    <property type="entry name" value="TPR_2"/>
</dbReference>
<dbReference type="Gene3D" id="1.25.40.10">
    <property type="entry name" value="Tetratricopeptide repeat domain"/>
    <property type="match status" value="5"/>
</dbReference>
<dbReference type="PANTHER" id="PTHR45153">
    <property type="entry name" value="TETRATRICOPEPTIDE REPEAT PROTEIN 16"/>
    <property type="match status" value="1"/>
</dbReference>